<evidence type="ECO:0000256" key="2">
    <source>
        <dbReference type="ARBA" id="ARBA00022630"/>
    </source>
</evidence>
<dbReference type="STRING" id="91928.A0A0D1YYY1"/>
<evidence type="ECO:0000256" key="1">
    <source>
        <dbReference type="ARBA" id="ARBA00001974"/>
    </source>
</evidence>
<evidence type="ECO:0000256" key="3">
    <source>
        <dbReference type="ARBA" id="ARBA00022827"/>
    </source>
</evidence>
<reference evidence="6 7" key="1">
    <citation type="submission" date="2015-01" db="EMBL/GenBank/DDBJ databases">
        <title>The Genome Sequence of Exophiala spinifera CBS89968.</title>
        <authorList>
            <consortium name="The Broad Institute Genomics Platform"/>
            <person name="Cuomo C."/>
            <person name="de Hoog S."/>
            <person name="Gorbushina A."/>
            <person name="Stielow B."/>
            <person name="Teixiera M."/>
            <person name="Abouelleil A."/>
            <person name="Chapman S.B."/>
            <person name="Priest M."/>
            <person name="Young S.K."/>
            <person name="Wortman J."/>
            <person name="Nusbaum C."/>
            <person name="Birren B."/>
        </authorList>
    </citation>
    <scope>NUCLEOTIDE SEQUENCE [LARGE SCALE GENOMIC DNA]</scope>
    <source>
        <strain evidence="6 7">CBS 89968</strain>
    </source>
</reference>
<dbReference type="Pfam" id="PF01494">
    <property type="entry name" value="FAD_binding_3"/>
    <property type="match status" value="1"/>
</dbReference>
<feature type="domain" description="FAD-binding" evidence="5">
    <location>
        <begin position="11"/>
        <end position="365"/>
    </location>
</feature>
<comment type="cofactor">
    <cofactor evidence="1">
        <name>FAD</name>
        <dbReference type="ChEBI" id="CHEBI:57692"/>
    </cofactor>
</comment>
<dbReference type="RefSeq" id="XP_016240697.1">
    <property type="nucleotide sequence ID" value="XM_016375421.1"/>
</dbReference>
<keyword evidence="2" id="KW-0285">Flavoprotein</keyword>
<dbReference type="VEuPathDB" id="FungiDB:PV08_01056"/>
<sequence>MAEDEKPIFALIVGGGPIGITTALALARFGYRSLVLERHAERLGQPKAHFLNSRTLEIYRQLGLDMSPLRKCGLQPDEADAVRFVSSMTGVEFGFIDFRQNEDQVISPEVPFNVAQPYLEDVLLSAALATGKVEYRRMYEWKDCTESVEGLILSEVLRRTPNTTITIKSKYLIACDGANSRAREKLDIKFGPALGGQQEILHYASVHFSADLSHLRTGVLWFVLNRDKMGVLIAYDRAKSWVFFHPYNPELTPKATLTSEYFRGLVFEAIGYGPADYRELGITIWTTSPRLAETYRSPKLRNAFLAGDAAHSFPPTGGLGVNSGVADVQNLAWKIHAVEEGWVRPTFIDDLSTERRPVALANARQSKINEGKIFRLASAIFKGGSKPEELMADPASRLRIQEAIDDNWEHFQAPNLQLGYVYGRDYIRGPADYIKELVPGARLAHYWLSLQGRQVSSLDLISGDKFVLMTPEGFTELKEFTVVETPVVVQQLTRDFEDIDGSWAAFMAQAEPASSVLVRPDQHIVGLVDSIEAATSMLSAYLQSAN</sequence>
<organism evidence="6 7">
    <name type="scientific">Exophiala spinifera</name>
    <dbReference type="NCBI Taxonomy" id="91928"/>
    <lineage>
        <taxon>Eukaryota</taxon>
        <taxon>Fungi</taxon>
        <taxon>Dikarya</taxon>
        <taxon>Ascomycota</taxon>
        <taxon>Pezizomycotina</taxon>
        <taxon>Eurotiomycetes</taxon>
        <taxon>Chaetothyriomycetidae</taxon>
        <taxon>Chaetothyriales</taxon>
        <taxon>Herpotrichiellaceae</taxon>
        <taxon>Exophiala</taxon>
    </lineage>
</organism>
<dbReference type="EMBL" id="KN847492">
    <property type="protein sequence ID" value="KIW20481.1"/>
    <property type="molecule type" value="Genomic_DNA"/>
</dbReference>
<dbReference type="GeneID" id="27328139"/>
<keyword evidence="4" id="KW-0560">Oxidoreductase</keyword>
<evidence type="ECO:0000313" key="6">
    <source>
        <dbReference type="EMBL" id="KIW20481.1"/>
    </source>
</evidence>
<dbReference type="Pfam" id="PF21274">
    <property type="entry name" value="Rng_hyd_C"/>
    <property type="match status" value="1"/>
</dbReference>
<evidence type="ECO:0000313" key="7">
    <source>
        <dbReference type="Proteomes" id="UP000053328"/>
    </source>
</evidence>
<keyword evidence="7" id="KW-1185">Reference proteome</keyword>
<protein>
    <recommendedName>
        <fullName evidence="5">FAD-binding domain-containing protein</fullName>
    </recommendedName>
</protein>
<dbReference type="Gene3D" id="3.50.50.60">
    <property type="entry name" value="FAD/NAD(P)-binding domain"/>
    <property type="match status" value="1"/>
</dbReference>
<dbReference type="OrthoDB" id="2096480at2759"/>
<accession>A0A0D1YYY1</accession>
<evidence type="ECO:0000256" key="4">
    <source>
        <dbReference type="ARBA" id="ARBA00023002"/>
    </source>
</evidence>
<dbReference type="Gene3D" id="3.30.9.10">
    <property type="entry name" value="D-Amino Acid Oxidase, subunit A, domain 2"/>
    <property type="match status" value="1"/>
</dbReference>
<keyword evidence="3" id="KW-0274">FAD</keyword>
<dbReference type="HOGENOM" id="CLU_009665_14_3_1"/>
<dbReference type="GO" id="GO:0016709">
    <property type="term" value="F:oxidoreductase activity, acting on paired donors, with incorporation or reduction of molecular oxygen, NAD(P)H as one donor, and incorporation of one atom of oxygen"/>
    <property type="evidence" value="ECO:0007669"/>
    <property type="project" value="UniProtKB-ARBA"/>
</dbReference>
<evidence type="ECO:0000259" key="5">
    <source>
        <dbReference type="Pfam" id="PF01494"/>
    </source>
</evidence>
<dbReference type="PRINTS" id="PR00420">
    <property type="entry name" value="RNGMNOXGNASE"/>
</dbReference>
<dbReference type="SUPFAM" id="SSF51905">
    <property type="entry name" value="FAD/NAD(P)-binding domain"/>
    <property type="match status" value="1"/>
</dbReference>
<dbReference type="InterPro" id="IPR050641">
    <property type="entry name" value="RIFMO-like"/>
</dbReference>
<dbReference type="InterPro" id="IPR002938">
    <property type="entry name" value="FAD-bd"/>
</dbReference>
<dbReference type="InterPro" id="IPR036188">
    <property type="entry name" value="FAD/NAD-bd_sf"/>
</dbReference>
<name>A0A0D1YYY1_9EURO</name>
<dbReference type="PANTHER" id="PTHR43004:SF19">
    <property type="entry name" value="BINDING MONOOXYGENASE, PUTATIVE (JCVI)-RELATED"/>
    <property type="match status" value="1"/>
</dbReference>
<dbReference type="PANTHER" id="PTHR43004">
    <property type="entry name" value="TRK SYSTEM POTASSIUM UPTAKE PROTEIN"/>
    <property type="match status" value="1"/>
</dbReference>
<dbReference type="AlphaFoldDB" id="A0A0D1YYY1"/>
<dbReference type="Gene3D" id="3.40.30.120">
    <property type="match status" value="1"/>
</dbReference>
<proteinExistence type="predicted"/>
<gene>
    <name evidence="6" type="ORF">PV08_01056</name>
</gene>
<dbReference type="GO" id="GO:0071949">
    <property type="term" value="F:FAD binding"/>
    <property type="evidence" value="ECO:0007669"/>
    <property type="project" value="InterPro"/>
</dbReference>
<dbReference type="Proteomes" id="UP000053328">
    <property type="component" value="Unassembled WGS sequence"/>
</dbReference>